<accession>A0A1H5LMK1</accession>
<gene>
    <name evidence="2" type="ORF">SAMN04488561_2675</name>
</gene>
<dbReference type="STRING" id="561176.SAMN04488561_2675"/>
<sequence>MSTTLVLRPAPGPRRHLLSIAAVIAVVLVIAGALAGGRPALITGIALAAVVILAAAAHLWRSRIVAAPAEISARWLFGRRRQDRADAASVVLTTLIRPGAAARTVFVLGARDQVLMRINGALYAPEDLDRLVEHLELPLGGPDDPVTGARLARAQPGAAGWIERHPAGVILICIAAFIVIAVVGGALLAGL</sequence>
<keyword evidence="1" id="KW-1133">Transmembrane helix</keyword>
<feature type="transmembrane region" description="Helical" evidence="1">
    <location>
        <begin position="17"/>
        <end position="35"/>
    </location>
</feature>
<dbReference type="OrthoDB" id="5189014at2"/>
<evidence type="ECO:0000313" key="2">
    <source>
        <dbReference type="EMBL" id="SEE78276.1"/>
    </source>
</evidence>
<feature type="transmembrane region" description="Helical" evidence="1">
    <location>
        <begin position="169"/>
        <end position="189"/>
    </location>
</feature>
<organism evidence="2 3">
    <name type="scientific">Jiangella alba</name>
    <dbReference type="NCBI Taxonomy" id="561176"/>
    <lineage>
        <taxon>Bacteria</taxon>
        <taxon>Bacillati</taxon>
        <taxon>Actinomycetota</taxon>
        <taxon>Actinomycetes</taxon>
        <taxon>Jiangellales</taxon>
        <taxon>Jiangellaceae</taxon>
        <taxon>Jiangella</taxon>
    </lineage>
</organism>
<keyword evidence="1" id="KW-0812">Transmembrane</keyword>
<evidence type="ECO:0008006" key="4">
    <source>
        <dbReference type="Google" id="ProtNLM"/>
    </source>
</evidence>
<keyword evidence="1" id="KW-0472">Membrane</keyword>
<dbReference type="AlphaFoldDB" id="A0A1H5LMK1"/>
<feature type="transmembrane region" description="Helical" evidence="1">
    <location>
        <begin position="41"/>
        <end position="60"/>
    </location>
</feature>
<dbReference type="EMBL" id="FNUC01000003">
    <property type="protein sequence ID" value="SEE78276.1"/>
    <property type="molecule type" value="Genomic_DNA"/>
</dbReference>
<evidence type="ECO:0000313" key="3">
    <source>
        <dbReference type="Proteomes" id="UP000181980"/>
    </source>
</evidence>
<dbReference type="Proteomes" id="UP000181980">
    <property type="component" value="Unassembled WGS sequence"/>
</dbReference>
<protein>
    <recommendedName>
        <fullName evidence="4">PH domain-containing protein</fullName>
    </recommendedName>
</protein>
<proteinExistence type="predicted"/>
<evidence type="ECO:0000256" key="1">
    <source>
        <dbReference type="SAM" id="Phobius"/>
    </source>
</evidence>
<reference evidence="3" key="1">
    <citation type="submission" date="2016-10" db="EMBL/GenBank/DDBJ databases">
        <authorList>
            <person name="Varghese N."/>
            <person name="Submissions S."/>
        </authorList>
    </citation>
    <scope>NUCLEOTIDE SEQUENCE [LARGE SCALE GENOMIC DNA]</scope>
    <source>
        <strain evidence="3">DSM 45237</strain>
    </source>
</reference>
<name>A0A1H5LMK1_9ACTN</name>
<keyword evidence="3" id="KW-1185">Reference proteome</keyword>
<dbReference type="RefSeq" id="WP_069113524.1">
    <property type="nucleotide sequence ID" value="NZ_FNUC01000003.1"/>
</dbReference>